<dbReference type="GO" id="GO:0033743">
    <property type="term" value="F:peptide-methionine (R)-S-oxide reductase activity"/>
    <property type="evidence" value="ECO:0007669"/>
    <property type="project" value="UniProtKB-EC"/>
</dbReference>
<evidence type="ECO:0000256" key="3">
    <source>
        <dbReference type="ARBA" id="ARBA00048488"/>
    </source>
</evidence>
<evidence type="ECO:0000313" key="5">
    <source>
        <dbReference type="EMBL" id="SUA76706.1"/>
    </source>
</evidence>
<dbReference type="Pfam" id="PF01641">
    <property type="entry name" value="SelR"/>
    <property type="match status" value="1"/>
</dbReference>
<dbReference type="OrthoDB" id="9785497at2"/>
<dbReference type="PROSITE" id="PS51790">
    <property type="entry name" value="MSRB"/>
    <property type="match status" value="1"/>
</dbReference>
<dbReference type="PANTHER" id="PTHR10173:SF57">
    <property type="entry name" value="PEPTIDE-METHIONINE (R)-S-OXIDE REDUCTASE"/>
    <property type="match status" value="1"/>
</dbReference>
<evidence type="ECO:0000313" key="6">
    <source>
        <dbReference type="Proteomes" id="UP000254573"/>
    </source>
</evidence>
<dbReference type="EMBL" id="UGSG01000001">
    <property type="protein sequence ID" value="SUA76706.1"/>
    <property type="molecule type" value="Genomic_DNA"/>
</dbReference>
<organism evidence="5 6">
    <name type="scientific">Pandoraea pnomenusa</name>
    <dbReference type="NCBI Taxonomy" id="93220"/>
    <lineage>
        <taxon>Bacteria</taxon>
        <taxon>Pseudomonadati</taxon>
        <taxon>Pseudomonadota</taxon>
        <taxon>Betaproteobacteria</taxon>
        <taxon>Burkholderiales</taxon>
        <taxon>Burkholderiaceae</taxon>
        <taxon>Pandoraea</taxon>
    </lineage>
</organism>
<evidence type="ECO:0000259" key="4">
    <source>
        <dbReference type="PROSITE" id="PS51790"/>
    </source>
</evidence>
<protein>
    <recommendedName>
        <fullName evidence="1">peptide-methionine (R)-S-oxide reductase</fullName>
        <ecNumber evidence="1">1.8.4.12</ecNumber>
    </recommendedName>
</protein>
<dbReference type="InterPro" id="IPR028427">
    <property type="entry name" value="Met_Sox_Rdtase_MsrB"/>
</dbReference>
<keyword evidence="2 5" id="KW-0560">Oxidoreductase</keyword>
<dbReference type="InterPro" id="IPR006311">
    <property type="entry name" value="TAT_signal"/>
</dbReference>
<dbReference type="RefSeq" id="WP_023594854.1">
    <property type="nucleotide sequence ID" value="NZ_CP007506.3"/>
</dbReference>
<evidence type="ECO:0000256" key="2">
    <source>
        <dbReference type="ARBA" id="ARBA00023002"/>
    </source>
</evidence>
<reference evidence="5 6" key="1">
    <citation type="submission" date="2018-06" db="EMBL/GenBank/DDBJ databases">
        <authorList>
            <consortium name="Pathogen Informatics"/>
            <person name="Doyle S."/>
        </authorList>
    </citation>
    <scope>NUCLEOTIDE SEQUENCE [LARGE SCALE GENOMIC DNA]</scope>
    <source>
        <strain evidence="5 6">NCTC13160</strain>
    </source>
</reference>
<accession>A0A378YHN6</accession>
<proteinExistence type="predicted"/>
<dbReference type="InterPro" id="IPR002579">
    <property type="entry name" value="Met_Sox_Rdtase_MsrB_dom"/>
</dbReference>
<dbReference type="PROSITE" id="PS51318">
    <property type="entry name" value="TAT"/>
    <property type="match status" value="1"/>
</dbReference>
<feature type="domain" description="MsrB" evidence="4">
    <location>
        <begin position="78"/>
        <end position="199"/>
    </location>
</feature>
<name>A0A378YHN6_9BURK</name>
<dbReference type="InterPro" id="IPR011057">
    <property type="entry name" value="Mss4-like_sf"/>
</dbReference>
<dbReference type="Proteomes" id="UP000254573">
    <property type="component" value="Unassembled WGS sequence"/>
</dbReference>
<evidence type="ECO:0000256" key="1">
    <source>
        <dbReference type="ARBA" id="ARBA00012499"/>
    </source>
</evidence>
<dbReference type="GO" id="GO:0006979">
    <property type="term" value="P:response to oxidative stress"/>
    <property type="evidence" value="ECO:0007669"/>
    <property type="project" value="InterPro"/>
</dbReference>
<dbReference type="Gene3D" id="2.170.150.20">
    <property type="entry name" value="Peptide methionine sulfoxide reductase"/>
    <property type="match status" value="1"/>
</dbReference>
<comment type="catalytic activity">
    <reaction evidence="3">
        <text>L-methionyl-[protein] + [thioredoxin]-disulfide + H2O = L-methionyl-(R)-S-oxide-[protein] + [thioredoxin]-dithiol</text>
        <dbReference type="Rhea" id="RHEA:24164"/>
        <dbReference type="Rhea" id="RHEA-COMP:10698"/>
        <dbReference type="Rhea" id="RHEA-COMP:10700"/>
        <dbReference type="Rhea" id="RHEA-COMP:12313"/>
        <dbReference type="Rhea" id="RHEA-COMP:12314"/>
        <dbReference type="ChEBI" id="CHEBI:15377"/>
        <dbReference type="ChEBI" id="CHEBI:16044"/>
        <dbReference type="ChEBI" id="CHEBI:29950"/>
        <dbReference type="ChEBI" id="CHEBI:45764"/>
        <dbReference type="ChEBI" id="CHEBI:50058"/>
        <dbReference type="EC" id="1.8.4.12"/>
    </reaction>
</comment>
<dbReference type="NCBIfam" id="TIGR00357">
    <property type="entry name" value="peptide-methionine (R)-S-oxide reductase MsrB"/>
    <property type="match status" value="1"/>
</dbReference>
<dbReference type="PANTHER" id="PTHR10173">
    <property type="entry name" value="METHIONINE SULFOXIDE REDUCTASE"/>
    <property type="match status" value="1"/>
</dbReference>
<sequence length="201" mass="21737">MRLPTPDPRRPATDGGTPGAPRDGASLAHPAPSRRLFLLSAGAAAAAVAAGLVPRLVRPALAGDAGRTEEHFEVAYSDAEWRRRLTPAQYDILRREGTERPYSSPLNDEHRAGTFACAGCALPLFSSRTKFDSHTGWPSFWTPLDHAVGTRTDTTFGMVRTEVHCRRCGGHLGHVFDDGPKPTGLRYCMNGLAMTFLPQSA</sequence>
<dbReference type="AlphaFoldDB" id="A0A378YHN6"/>
<dbReference type="GO" id="GO:0005737">
    <property type="term" value="C:cytoplasm"/>
    <property type="evidence" value="ECO:0007669"/>
    <property type="project" value="TreeGrafter"/>
</dbReference>
<dbReference type="GO" id="GO:0030091">
    <property type="term" value="P:protein repair"/>
    <property type="evidence" value="ECO:0007669"/>
    <property type="project" value="InterPro"/>
</dbReference>
<gene>
    <name evidence="5" type="primary">msrB_2</name>
    <name evidence="5" type="ORF">NCTC13160_01545</name>
</gene>
<dbReference type="EC" id="1.8.4.12" evidence="1"/>
<dbReference type="STRING" id="93220.A6P55_05010"/>
<dbReference type="SUPFAM" id="SSF51316">
    <property type="entry name" value="Mss4-like"/>
    <property type="match status" value="1"/>
</dbReference>